<organism evidence="2 3">
    <name type="scientific">Tessaracoccus antarcticus</name>
    <dbReference type="NCBI Taxonomy" id="2479848"/>
    <lineage>
        <taxon>Bacteria</taxon>
        <taxon>Bacillati</taxon>
        <taxon>Actinomycetota</taxon>
        <taxon>Actinomycetes</taxon>
        <taxon>Propionibacteriales</taxon>
        <taxon>Propionibacteriaceae</taxon>
        <taxon>Tessaracoccus</taxon>
    </lineage>
</organism>
<dbReference type="InterPro" id="IPR013610">
    <property type="entry name" value="ArdC_N"/>
</dbReference>
<accession>A0A3M0G6W2</accession>
<dbReference type="Pfam" id="PF08401">
    <property type="entry name" value="ArdcN"/>
    <property type="match status" value="1"/>
</dbReference>
<reference evidence="2 3" key="1">
    <citation type="submission" date="2018-10" db="EMBL/GenBank/DDBJ databases">
        <title>Tessaracoccus antarcticuss sp. nov., isolated from sediment.</title>
        <authorList>
            <person name="Zhou L.Y."/>
            <person name="Du Z.J."/>
        </authorList>
    </citation>
    <scope>NUCLEOTIDE SEQUENCE [LARGE SCALE GENOMIC DNA]</scope>
    <source>
        <strain evidence="2 3">JDX10</strain>
    </source>
</reference>
<dbReference type="AlphaFoldDB" id="A0A3M0G6W2"/>
<gene>
    <name evidence="2" type="ORF">EAX62_15580</name>
</gene>
<evidence type="ECO:0000259" key="1">
    <source>
        <dbReference type="Pfam" id="PF08401"/>
    </source>
</evidence>
<evidence type="ECO:0000313" key="3">
    <source>
        <dbReference type="Proteomes" id="UP000275256"/>
    </source>
</evidence>
<proteinExistence type="predicted"/>
<feature type="domain" description="N-terminal" evidence="1">
    <location>
        <begin position="11"/>
        <end position="69"/>
    </location>
</feature>
<protein>
    <recommendedName>
        <fullName evidence="1">N-terminal domain-containing protein</fullName>
    </recommendedName>
</protein>
<evidence type="ECO:0000313" key="2">
    <source>
        <dbReference type="EMBL" id="RMB57463.1"/>
    </source>
</evidence>
<comment type="caution">
    <text evidence="2">The sequence shown here is derived from an EMBL/GenBank/DDBJ whole genome shotgun (WGS) entry which is preliminary data.</text>
</comment>
<dbReference type="EMBL" id="REFW01000006">
    <property type="protein sequence ID" value="RMB57463.1"/>
    <property type="molecule type" value="Genomic_DNA"/>
</dbReference>
<name>A0A3M0G6W2_9ACTN</name>
<keyword evidence="3" id="KW-1185">Reference proteome</keyword>
<dbReference type="GO" id="GO:0003697">
    <property type="term" value="F:single-stranded DNA binding"/>
    <property type="evidence" value="ECO:0007669"/>
    <property type="project" value="InterPro"/>
</dbReference>
<sequence length="314" mass="34485">MEATGWMTWLKVAHHFHTYSLNNQILIAIQNPSATQVAGYRTWKATGHQVRKGEKGISILAPVTAPRHTPDGQPLLDAKGTQLRGIVGVKPATVFDISQTDGPPLPHPDTEPHTLLQGQAPEGMWNNLEHYASQLGFTVHIGDCPAEGLTHFLRRDITILHGFDPAHAASVLAHEVGHATMHDPDPDTAEQRTTIACRGLVEVEAESFAWLVNNDWGLDSTPDSFHYLAGWTASAAKETKTTPLEILTATATRVRDATTRYLDYRHHPQTHPVTTLADAVNHDTTQLENPTLTHRARGLHELNHSPTHSAARTP</sequence>
<dbReference type="Proteomes" id="UP000275256">
    <property type="component" value="Unassembled WGS sequence"/>
</dbReference>